<name>A0ABP1AC55_9BRYO</name>
<accession>A0ABP1AC55</accession>
<gene>
    <name evidence="1" type="ORF">CSSPJE1EN2_LOCUS3104</name>
</gene>
<reference evidence="1" key="1">
    <citation type="submission" date="2024-03" db="EMBL/GenBank/DDBJ databases">
        <authorList>
            <consortium name="ELIXIR-Norway"/>
            <consortium name="Elixir Norway"/>
        </authorList>
    </citation>
    <scope>NUCLEOTIDE SEQUENCE</scope>
</reference>
<evidence type="ECO:0000313" key="1">
    <source>
        <dbReference type="EMBL" id="CAK9860109.1"/>
    </source>
</evidence>
<proteinExistence type="predicted"/>
<dbReference type="EMBL" id="OZ023712">
    <property type="protein sequence ID" value="CAK9860109.1"/>
    <property type="molecule type" value="Genomic_DNA"/>
</dbReference>
<evidence type="ECO:0000313" key="2">
    <source>
        <dbReference type="Proteomes" id="UP001497522"/>
    </source>
</evidence>
<dbReference type="Proteomes" id="UP001497522">
    <property type="component" value="Chromosome 11"/>
</dbReference>
<keyword evidence="2" id="KW-1185">Reference proteome</keyword>
<sequence length="105" mass="11534">MLNTSLESPLIVVFTPTYHSFGKVTLCLNSYKEVMKVEGGTLQMASTLISVTNFMELIQGEVITWRSLALVVTTLNNSQNKLIPFSNLLPNLVIHVGCAGLFSML</sequence>
<organism evidence="1 2">
    <name type="scientific">Sphagnum jensenii</name>
    <dbReference type="NCBI Taxonomy" id="128206"/>
    <lineage>
        <taxon>Eukaryota</taxon>
        <taxon>Viridiplantae</taxon>
        <taxon>Streptophyta</taxon>
        <taxon>Embryophyta</taxon>
        <taxon>Bryophyta</taxon>
        <taxon>Sphagnophytina</taxon>
        <taxon>Sphagnopsida</taxon>
        <taxon>Sphagnales</taxon>
        <taxon>Sphagnaceae</taxon>
        <taxon>Sphagnum</taxon>
    </lineage>
</organism>
<protein>
    <submittedName>
        <fullName evidence="1">Uncharacterized protein</fullName>
    </submittedName>
</protein>